<keyword evidence="2" id="KW-1185">Reference proteome</keyword>
<sequence length="126" mass="14013">MPTSFRILAGPARESKKTTLFHSHGGPVAQRTGQVSGLAWQLSLFLTWAQTVLTPKTILQECAYYHEPKSKQPMGSVAPFQRHNEKETGMDKIEFTIVHRTAAHTGLFTLHLNMCSAMSVIYLAEA</sequence>
<evidence type="ECO:0000313" key="2">
    <source>
        <dbReference type="Proteomes" id="UP000550707"/>
    </source>
</evidence>
<dbReference type="Proteomes" id="UP000550707">
    <property type="component" value="Unassembled WGS sequence"/>
</dbReference>
<dbReference type="EMBL" id="JACASF010000011">
    <property type="protein sequence ID" value="KAF6450493.1"/>
    <property type="molecule type" value="Genomic_DNA"/>
</dbReference>
<protein>
    <submittedName>
        <fullName evidence="1">Uncharacterized protein</fullName>
    </submittedName>
</protein>
<gene>
    <name evidence="1" type="ORF">HJG59_008367</name>
</gene>
<organism evidence="1 2">
    <name type="scientific">Molossus molossus</name>
    <name type="common">Pallas' mastiff bat</name>
    <name type="synonym">Vespertilio molossus</name>
    <dbReference type="NCBI Taxonomy" id="27622"/>
    <lineage>
        <taxon>Eukaryota</taxon>
        <taxon>Metazoa</taxon>
        <taxon>Chordata</taxon>
        <taxon>Craniata</taxon>
        <taxon>Vertebrata</taxon>
        <taxon>Euteleostomi</taxon>
        <taxon>Mammalia</taxon>
        <taxon>Eutheria</taxon>
        <taxon>Laurasiatheria</taxon>
        <taxon>Chiroptera</taxon>
        <taxon>Yangochiroptera</taxon>
        <taxon>Molossidae</taxon>
        <taxon>Molossus</taxon>
    </lineage>
</organism>
<dbReference type="InParanoid" id="A0A7J8FRU6"/>
<accession>A0A7J8FRU6</accession>
<proteinExistence type="predicted"/>
<reference evidence="1 2" key="1">
    <citation type="journal article" date="2020" name="Nature">
        <title>Six reference-quality genomes reveal evolution of bat adaptations.</title>
        <authorList>
            <person name="Jebb D."/>
            <person name="Huang Z."/>
            <person name="Pippel M."/>
            <person name="Hughes G.M."/>
            <person name="Lavrichenko K."/>
            <person name="Devanna P."/>
            <person name="Winkler S."/>
            <person name="Jermiin L.S."/>
            <person name="Skirmuntt E.C."/>
            <person name="Katzourakis A."/>
            <person name="Burkitt-Gray L."/>
            <person name="Ray D.A."/>
            <person name="Sullivan K.A.M."/>
            <person name="Roscito J.G."/>
            <person name="Kirilenko B.M."/>
            <person name="Davalos L.M."/>
            <person name="Corthals A.P."/>
            <person name="Power M.L."/>
            <person name="Jones G."/>
            <person name="Ransome R.D."/>
            <person name="Dechmann D.K.N."/>
            <person name="Locatelli A.G."/>
            <person name="Puechmaille S.J."/>
            <person name="Fedrigo O."/>
            <person name="Jarvis E.D."/>
            <person name="Hiller M."/>
            <person name="Vernes S.C."/>
            <person name="Myers E.W."/>
            <person name="Teeling E.C."/>
        </authorList>
    </citation>
    <scope>NUCLEOTIDE SEQUENCE [LARGE SCALE GENOMIC DNA]</scope>
    <source>
        <strain evidence="1">MMolMol1</strain>
        <tissue evidence="1">Muscle</tissue>
    </source>
</reference>
<evidence type="ECO:0000313" key="1">
    <source>
        <dbReference type="EMBL" id="KAF6450493.1"/>
    </source>
</evidence>
<name>A0A7J8FRU6_MOLMO</name>
<comment type="caution">
    <text evidence="1">The sequence shown here is derived from an EMBL/GenBank/DDBJ whole genome shotgun (WGS) entry which is preliminary data.</text>
</comment>
<dbReference type="AlphaFoldDB" id="A0A7J8FRU6"/>